<evidence type="ECO:0000313" key="3">
    <source>
        <dbReference type="Proteomes" id="UP001360953"/>
    </source>
</evidence>
<dbReference type="Proteomes" id="UP001360953">
    <property type="component" value="Unassembled WGS sequence"/>
</dbReference>
<accession>A0ABR1LQ77</accession>
<name>A0ABR1LQ77_9PEZI</name>
<organism evidence="2 3">
    <name type="scientific">Phyllosticta citribraziliensis</name>
    <dbReference type="NCBI Taxonomy" id="989973"/>
    <lineage>
        <taxon>Eukaryota</taxon>
        <taxon>Fungi</taxon>
        <taxon>Dikarya</taxon>
        <taxon>Ascomycota</taxon>
        <taxon>Pezizomycotina</taxon>
        <taxon>Dothideomycetes</taxon>
        <taxon>Dothideomycetes incertae sedis</taxon>
        <taxon>Botryosphaeriales</taxon>
        <taxon>Phyllostictaceae</taxon>
        <taxon>Phyllosticta</taxon>
    </lineage>
</organism>
<dbReference type="InterPro" id="IPR008999">
    <property type="entry name" value="Actin-crosslinking"/>
</dbReference>
<dbReference type="SUPFAM" id="SSF50405">
    <property type="entry name" value="Actin-crosslinking proteins"/>
    <property type="match status" value="1"/>
</dbReference>
<dbReference type="RefSeq" id="XP_066654989.1">
    <property type="nucleotide sequence ID" value="XM_066804006.1"/>
</dbReference>
<dbReference type="EMBL" id="JBBPEH010000006">
    <property type="protein sequence ID" value="KAK7536838.1"/>
    <property type="molecule type" value="Genomic_DNA"/>
</dbReference>
<evidence type="ECO:0000313" key="2">
    <source>
        <dbReference type="EMBL" id="KAK7536838.1"/>
    </source>
</evidence>
<gene>
    <name evidence="2" type="ORF">J3D65DRAFT_695653</name>
</gene>
<protein>
    <submittedName>
        <fullName evidence="2">Uncharacterized protein</fullName>
    </submittedName>
</protein>
<comment type="caution">
    <text evidence="2">The sequence shown here is derived from an EMBL/GenBank/DDBJ whole genome shotgun (WGS) entry which is preliminary data.</text>
</comment>
<dbReference type="PANTHER" id="PTHR39697:SF1">
    <property type="entry name" value="RICIN B LECTIN DOMAIN-CONTAINING PROTEIN"/>
    <property type="match status" value="1"/>
</dbReference>
<reference evidence="2 3" key="1">
    <citation type="submission" date="2024-04" db="EMBL/GenBank/DDBJ databases">
        <title>Phyllosticta paracitricarpa is synonymous to the EU quarantine fungus P. citricarpa based on phylogenomic analyses.</title>
        <authorList>
            <consortium name="Lawrence Berkeley National Laboratory"/>
            <person name="Van ingen-buijs V.A."/>
            <person name="Van westerhoven A.C."/>
            <person name="Haridas S."/>
            <person name="Skiadas P."/>
            <person name="Martin F."/>
            <person name="Groenewald J.Z."/>
            <person name="Crous P.W."/>
            <person name="Seidl M.F."/>
        </authorList>
    </citation>
    <scope>NUCLEOTIDE SEQUENCE [LARGE SCALE GENOMIC DNA]</scope>
    <source>
        <strain evidence="2 3">CPC 17464</strain>
    </source>
</reference>
<feature type="region of interest" description="Disordered" evidence="1">
    <location>
        <begin position="24"/>
        <end position="77"/>
    </location>
</feature>
<dbReference type="PANTHER" id="PTHR39697">
    <property type="entry name" value="RICIN B LECTIN DOMAIN-CONTAINING PROTEIN-RELATED"/>
    <property type="match status" value="1"/>
</dbReference>
<keyword evidence="3" id="KW-1185">Reference proteome</keyword>
<evidence type="ECO:0000256" key="1">
    <source>
        <dbReference type="SAM" id="MobiDB-lite"/>
    </source>
</evidence>
<dbReference type="GeneID" id="92036912"/>
<sequence length="193" mass="20644">MAIVNADADAPVADMSSMSAAEKMDRLWSGEAPSTAWTDSAAMTPPPTECATAGADIHDGENNDNDDNDDSGRGADSNRALHAINNTVALKPATTPSDDASTHWLVVEKNGYFGLHNPQAGTYLGHDGHQGIKAAARALDAWEMLTPRLHPDGGYQILFPFYWHTLMVLCVGEDGAGVVRRDHGTTLWEFVAV</sequence>
<proteinExistence type="predicted"/>